<keyword evidence="2" id="KW-1185">Reference proteome</keyword>
<protein>
    <submittedName>
        <fullName evidence="1">Uncharacterized protein</fullName>
    </submittedName>
</protein>
<dbReference type="AlphaFoldDB" id="A0A1X7DLT7"/>
<organism evidence="1 2">
    <name type="scientific">Xaviernesmea oryzae</name>
    <dbReference type="NCBI Taxonomy" id="464029"/>
    <lineage>
        <taxon>Bacteria</taxon>
        <taxon>Pseudomonadati</taxon>
        <taxon>Pseudomonadota</taxon>
        <taxon>Alphaproteobacteria</taxon>
        <taxon>Hyphomicrobiales</taxon>
        <taxon>Rhizobiaceae</taxon>
        <taxon>Rhizobium/Agrobacterium group</taxon>
        <taxon>Xaviernesmea</taxon>
    </lineage>
</organism>
<dbReference type="Proteomes" id="UP000192903">
    <property type="component" value="Unassembled WGS sequence"/>
</dbReference>
<evidence type="ECO:0000313" key="1">
    <source>
        <dbReference type="EMBL" id="SMF17836.1"/>
    </source>
</evidence>
<dbReference type="STRING" id="464029.SAMN02982989_5571"/>
<dbReference type="EMBL" id="FXAF01000003">
    <property type="protein sequence ID" value="SMF17836.1"/>
    <property type="molecule type" value="Genomic_DNA"/>
</dbReference>
<gene>
    <name evidence="1" type="ORF">SAMN02982989_5571</name>
</gene>
<evidence type="ECO:0000313" key="2">
    <source>
        <dbReference type="Proteomes" id="UP000192903"/>
    </source>
</evidence>
<name>A0A1X7DLT7_9HYPH</name>
<sequence length="44" mass="5298">MPIELFLIERQNCIRFGQQIENDRMVFTHFSVAEDIHGDKDKYL</sequence>
<reference evidence="2" key="1">
    <citation type="submission" date="2017-04" db="EMBL/GenBank/DDBJ databases">
        <authorList>
            <person name="Varghese N."/>
            <person name="Submissions S."/>
        </authorList>
    </citation>
    <scope>NUCLEOTIDE SEQUENCE [LARGE SCALE GENOMIC DNA]</scope>
    <source>
        <strain evidence="2">B4P</strain>
    </source>
</reference>
<accession>A0A1X7DLT7</accession>
<proteinExistence type="predicted"/>